<dbReference type="OMA" id="FHYIVHC"/>
<dbReference type="OrthoDB" id="18320at2759"/>
<dbReference type="STRING" id="1344416.A0A139A426"/>
<evidence type="ECO:0000313" key="4">
    <source>
        <dbReference type="Proteomes" id="UP000070544"/>
    </source>
</evidence>
<dbReference type="InterPro" id="IPR044760">
    <property type="entry name" value="TRAPPC2L"/>
</dbReference>
<name>A0A139A426_GONPJ</name>
<gene>
    <name evidence="3" type="ORF">M427DRAFT_126604</name>
</gene>
<dbReference type="AlphaFoldDB" id="A0A139A426"/>
<dbReference type="PANTHER" id="PTHR12403">
    <property type="entry name" value="TRAFFICKING PROTEIN PARTICLE COMPLEX SUBUNIT 2"/>
    <property type="match status" value="1"/>
</dbReference>
<reference evidence="3 4" key="1">
    <citation type="journal article" date="2015" name="Genome Biol. Evol.">
        <title>Phylogenomic analyses indicate that early fungi evolved digesting cell walls of algal ancestors of land plants.</title>
        <authorList>
            <person name="Chang Y."/>
            <person name="Wang S."/>
            <person name="Sekimoto S."/>
            <person name="Aerts A.L."/>
            <person name="Choi C."/>
            <person name="Clum A."/>
            <person name="LaButti K.M."/>
            <person name="Lindquist E.A."/>
            <person name="Yee Ngan C."/>
            <person name="Ohm R.A."/>
            <person name="Salamov A.A."/>
            <person name="Grigoriev I.V."/>
            <person name="Spatafora J.W."/>
            <person name="Berbee M.L."/>
        </authorList>
    </citation>
    <scope>NUCLEOTIDE SEQUENCE [LARGE SCALE GENOMIC DNA]</scope>
    <source>
        <strain evidence="3 4">JEL478</strain>
    </source>
</reference>
<comment type="similarity">
    <text evidence="1">Belongs to the TRAPP small subunits family. Sedlin subfamily.</text>
</comment>
<dbReference type="GO" id="GO:0005737">
    <property type="term" value="C:cytoplasm"/>
    <property type="evidence" value="ECO:0007669"/>
    <property type="project" value="GOC"/>
</dbReference>
<dbReference type="EMBL" id="KQ965800">
    <property type="protein sequence ID" value="KXS11576.1"/>
    <property type="molecule type" value="Genomic_DNA"/>
</dbReference>
<dbReference type="Gene3D" id="3.30.450.70">
    <property type="match status" value="1"/>
</dbReference>
<dbReference type="SUPFAM" id="SSF64356">
    <property type="entry name" value="SNARE-like"/>
    <property type="match status" value="1"/>
</dbReference>
<evidence type="ECO:0000313" key="3">
    <source>
        <dbReference type="EMBL" id="KXS11576.1"/>
    </source>
</evidence>
<dbReference type="InterPro" id="IPR006722">
    <property type="entry name" value="Sedlin"/>
</dbReference>
<organism evidence="3 4">
    <name type="scientific">Gonapodya prolifera (strain JEL478)</name>
    <name type="common">Monoblepharis prolifera</name>
    <dbReference type="NCBI Taxonomy" id="1344416"/>
    <lineage>
        <taxon>Eukaryota</taxon>
        <taxon>Fungi</taxon>
        <taxon>Fungi incertae sedis</taxon>
        <taxon>Chytridiomycota</taxon>
        <taxon>Chytridiomycota incertae sedis</taxon>
        <taxon>Monoblepharidomycetes</taxon>
        <taxon>Monoblepharidales</taxon>
        <taxon>Gonapodyaceae</taxon>
        <taxon>Gonapodya</taxon>
    </lineage>
</organism>
<dbReference type="Pfam" id="PF04628">
    <property type="entry name" value="Sedlin_N"/>
    <property type="match status" value="1"/>
</dbReference>
<sequence length="148" mass="16309">MNIQCVAYIGKQNNPIFVKNLGGPENELRYHFISHVSCDIIEERTSAAVKGSTDLYLGHLSSMEDIAVYGCVTNTKIKIVVILQLADIIVKDSDMRQLFKRLHSAYANFVSNPFYLTDDGAPAGSKVIASKKFSETVENIARSHVATA</sequence>
<keyword evidence="4" id="KW-1185">Reference proteome</keyword>
<dbReference type="GO" id="GO:0006888">
    <property type="term" value="P:endoplasmic reticulum to Golgi vesicle-mediated transport"/>
    <property type="evidence" value="ECO:0007669"/>
    <property type="project" value="InterPro"/>
</dbReference>
<proteinExistence type="inferred from homology"/>
<dbReference type="Proteomes" id="UP000070544">
    <property type="component" value="Unassembled WGS sequence"/>
</dbReference>
<evidence type="ECO:0000256" key="2">
    <source>
        <dbReference type="ARBA" id="ARBA00024408"/>
    </source>
</evidence>
<accession>A0A139A426</accession>
<evidence type="ECO:0000256" key="1">
    <source>
        <dbReference type="ARBA" id="ARBA00006626"/>
    </source>
</evidence>
<dbReference type="CDD" id="cd14854">
    <property type="entry name" value="TRAPPC2L"/>
    <property type="match status" value="1"/>
</dbReference>
<dbReference type="InterPro" id="IPR011012">
    <property type="entry name" value="Longin-like_dom_sf"/>
</dbReference>
<protein>
    <recommendedName>
        <fullName evidence="2">Trafficking protein particle complex subunit 2-like protein</fullName>
    </recommendedName>
</protein>